<evidence type="ECO:0000259" key="1">
    <source>
        <dbReference type="Pfam" id="PF00535"/>
    </source>
</evidence>
<dbReference type="GO" id="GO:0016758">
    <property type="term" value="F:hexosyltransferase activity"/>
    <property type="evidence" value="ECO:0007669"/>
    <property type="project" value="UniProtKB-ARBA"/>
</dbReference>
<gene>
    <name evidence="2" type="ORF">M947_10085</name>
</gene>
<dbReference type="Pfam" id="PF00535">
    <property type="entry name" value="Glycos_transf_2"/>
    <property type="match status" value="1"/>
</dbReference>
<feature type="domain" description="Glycosyltransferase 2-like" evidence="1">
    <location>
        <begin position="10"/>
        <end position="182"/>
    </location>
</feature>
<dbReference type="InterPro" id="IPR029044">
    <property type="entry name" value="Nucleotide-diphossugar_trans"/>
</dbReference>
<dbReference type="AlphaFoldDB" id="T0JC28"/>
<dbReference type="OrthoDB" id="9798249at2"/>
<dbReference type="eggNOG" id="COG0463">
    <property type="taxonomic scope" value="Bacteria"/>
</dbReference>
<accession>T0JC28</accession>
<dbReference type="Gene3D" id="3.90.550.10">
    <property type="entry name" value="Spore Coat Polysaccharide Biosynthesis Protein SpsA, Chain A"/>
    <property type="match status" value="1"/>
</dbReference>
<sequence length="298" mass="34484">MDKKQTIKLSVTVITYNQENFIRQTLDSIVTQELDVPFEIIIGDDASTDKTPQIIKEYADKYPELIKPIYRKNNLGHTGNYIETTKEAKGEYIAHLDGDDLMLPTKLQKQVDFLDEHPECSMVHHIVHLIDKQGNITGKTKARKGTVGGINNIIVRNNIVNSSNMFRKISLDEHFYNIPYSLMLHDPLAHMIKTQYGKVCLIPEVLGSYRVYSESIFKSGSQYRLFNALLYTMDYAKNLKGASNEAIKKGRSILYLTRVRLHYKKKNFTRAKYYLKLARDLVPYSYDSCRFALKLWIK</sequence>
<dbReference type="PANTHER" id="PTHR22916:SF3">
    <property type="entry name" value="UDP-GLCNAC:BETAGAL BETA-1,3-N-ACETYLGLUCOSAMINYLTRANSFERASE-LIKE PROTEIN 1"/>
    <property type="match status" value="1"/>
</dbReference>
<protein>
    <recommendedName>
        <fullName evidence="1">Glycosyltransferase 2-like domain-containing protein</fullName>
    </recommendedName>
</protein>
<reference evidence="2 3" key="1">
    <citation type="submission" date="2013-07" db="EMBL/GenBank/DDBJ databases">
        <title>Sulfurimonas hongkongensis AST-10 Genome Sequencing.</title>
        <authorList>
            <person name="Cai L."/>
            <person name="Zhang T."/>
        </authorList>
    </citation>
    <scope>NUCLEOTIDE SEQUENCE [LARGE SCALE GENOMIC DNA]</scope>
    <source>
        <strain evidence="2 3">AST-10</strain>
    </source>
</reference>
<dbReference type="PATRIC" id="fig|1172190.3.peg.1951"/>
<comment type="caution">
    <text evidence="2">The sequence shown here is derived from an EMBL/GenBank/DDBJ whole genome shotgun (WGS) entry which is preliminary data.</text>
</comment>
<name>T0JC28_9BACT</name>
<proteinExistence type="predicted"/>
<evidence type="ECO:0000313" key="2">
    <source>
        <dbReference type="EMBL" id="EQB35621.1"/>
    </source>
</evidence>
<dbReference type="EMBL" id="AUPZ01000013">
    <property type="protein sequence ID" value="EQB35621.1"/>
    <property type="molecule type" value="Genomic_DNA"/>
</dbReference>
<organism evidence="2 3">
    <name type="scientific">Sulfurimonas hongkongensis</name>
    <dbReference type="NCBI Taxonomy" id="1172190"/>
    <lineage>
        <taxon>Bacteria</taxon>
        <taxon>Pseudomonadati</taxon>
        <taxon>Campylobacterota</taxon>
        <taxon>Epsilonproteobacteria</taxon>
        <taxon>Campylobacterales</taxon>
        <taxon>Sulfurimonadaceae</taxon>
        <taxon>Sulfurimonas</taxon>
    </lineage>
</organism>
<dbReference type="InterPro" id="IPR001173">
    <property type="entry name" value="Glyco_trans_2-like"/>
</dbReference>
<dbReference type="Proteomes" id="UP000015520">
    <property type="component" value="Unassembled WGS sequence"/>
</dbReference>
<dbReference type="STRING" id="1172190.M947_10085"/>
<dbReference type="PANTHER" id="PTHR22916">
    <property type="entry name" value="GLYCOSYLTRANSFERASE"/>
    <property type="match status" value="1"/>
</dbReference>
<keyword evidence="3" id="KW-1185">Reference proteome</keyword>
<dbReference type="RefSeq" id="WP_021288261.1">
    <property type="nucleotide sequence ID" value="NZ_AUPZ01000013.1"/>
</dbReference>
<dbReference type="SUPFAM" id="SSF53448">
    <property type="entry name" value="Nucleotide-diphospho-sugar transferases"/>
    <property type="match status" value="1"/>
</dbReference>
<evidence type="ECO:0000313" key="3">
    <source>
        <dbReference type="Proteomes" id="UP000015520"/>
    </source>
</evidence>